<protein>
    <submittedName>
        <fullName evidence="1">Uncharacterized protein</fullName>
    </submittedName>
</protein>
<accession>A0AAD1U1L9</accession>
<name>A0AAD1U1L9_EUPCR</name>
<dbReference type="AlphaFoldDB" id="A0AAD1U1L9"/>
<evidence type="ECO:0000313" key="2">
    <source>
        <dbReference type="Proteomes" id="UP001295684"/>
    </source>
</evidence>
<evidence type="ECO:0000313" key="1">
    <source>
        <dbReference type="EMBL" id="CAI2360243.1"/>
    </source>
</evidence>
<gene>
    <name evidence="1" type="ORF">ECRASSUSDP1_LOCUS1542</name>
</gene>
<dbReference type="Proteomes" id="UP001295684">
    <property type="component" value="Unassembled WGS sequence"/>
</dbReference>
<dbReference type="EMBL" id="CAMPGE010001456">
    <property type="protein sequence ID" value="CAI2360243.1"/>
    <property type="molecule type" value="Genomic_DNA"/>
</dbReference>
<proteinExistence type="predicted"/>
<sequence>MEDKIKSSLNRLSKADLVTLPEFKAAQAGSKRDTFIKKEKLKKHPTLSRFNQGIESRNFYLKVDKNDCLALACANLLFHVILTHLRKKCGQKNFCYKYSDIWVIQNCWRKKESSPSLCRQKLPAFRRKKNRNAQSMTSFHNSKVMLNQKSRKEHTHEKSHVPTARESLPALSGVFSTRAERGPIRLSLKKFGNYPIRDETINLVEYIEDGDRLDKSQNDTLASKVRSKKKRKANSIATPRISQISQIPNSQENGVSKYKPENDWHLRLMEQNFGCHNRFHIECTSQQKATNFQLEQNKVIRDAKLENTRAKRETRMLKCKVSKIMKDKIPELYQELKLKKTKKKPNPMFFQVVKSRYKDRTPPKRHKLKITDDIRKDELRKHLNDEEYKLVTETHPKYYLVTGEMIEKNHRNDKVQKKLTKKAKKQQHKHYNDEILRFYEGLNLQPSHNKLSNASNSKQAALQIYETMNSDEFKFEKKQLLSDILNKSEDEHDRLVGNSILRKYNHKEQPSITMDGQRSFESSILIGNASFGKETK</sequence>
<keyword evidence="2" id="KW-1185">Reference proteome</keyword>
<organism evidence="1 2">
    <name type="scientific">Euplotes crassus</name>
    <dbReference type="NCBI Taxonomy" id="5936"/>
    <lineage>
        <taxon>Eukaryota</taxon>
        <taxon>Sar</taxon>
        <taxon>Alveolata</taxon>
        <taxon>Ciliophora</taxon>
        <taxon>Intramacronucleata</taxon>
        <taxon>Spirotrichea</taxon>
        <taxon>Hypotrichia</taxon>
        <taxon>Euplotida</taxon>
        <taxon>Euplotidae</taxon>
        <taxon>Moneuplotes</taxon>
    </lineage>
</organism>
<reference evidence="1" key="1">
    <citation type="submission" date="2023-07" db="EMBL/GenBank/DDBJ databases">
        <authorList>
            <consortium name="AG Swart"/>
            <person name="Singh M."/>
            <person name="Singh A."/>
            <person name="Seah K."/>
            <person name="Emmerich C."/>
        </authorList>
    </citation>
    <scope>NUCLEOTIDE SEQUENCE</scope>
    <source>
        <strain evidence="1">DP1</strain>
    </source>
</reference>
<comment type="caution">
    <text evidence="1">The sequence shown here is derived from an EMBL/GenBank/DDBJ whole genome shotgun (WGS) entry which is preliminary data.</text>
</comment>